<protein>
    <submittedName>
        <fullName evidence="1">Uncharacterized protein</fullName>
    </submittedName>
</protein>
<evidence type="ECO:0000313" key="1">
    <source>
        <dbReference type="EMBL" id="CAD7237513.1"/>
    </source>
</evidence>
<organism evidence="1">
    <name type="scientific">Cyprideis torosa</name>
    <dbReference type="NCBI Taxonomy" id="163714"/>
    <lineage>
        <taxon>Eukaryota</taxon>
        <taxon>Metazoa</taxon>
        <taxon>Ecdysozoa</taxon>
        <taxon>Arthropoda</taxon>
        <taxon>Crustacea</taxon>
        <taxon>Oligostraca</taxon>
        <taxon>Ostracoda</taxon>
        <taxon>Podocopa</taxon>
        <taxon>Podocopida</taxon>
        <taxon>Cytherocopina</taxon>
        <taxon>Cytheroidea</taxon>
        <taxon>Cytherideidae</taxon>
        <taxon>Cyprideis</taxon>
    </lineage>
</organism>
<feature type="non-terminal residue" evidence="1">
    <location>
        <position position="1"/>
    </location>
</feature>
<proteinExistence type="predicted"/>
<dbReference type="AlphaFoldDB" id="A0A7R8ZUZ6"/>
<name>A0A7R8ZUZ6_9CRUS</name>
<accession>A0A7R8ZUZ6</accession>
<dbReference type="EMBL" id="OB688816">
    <property type="protein sequence ID" value="CAD7237513.1"/>
    <property type="molecule type" value="Genomic_DNA"/>
</dbReference>
<reference evidence="1" key="1">
    <citation type="submission" date="2020-11" db="EMBL/GenBank/DDBJ databases">
        <authorList>
            <person name="Tran Van P."/>
        </authorList>
    </citation>
    <scope>NUCLEOTIDE SEQUENCE</scope>
</reference>
<feature type="non-terminal residue" evidence="1">
    <location>
        <position position="81"/>
    </location>
</feature>
<sequence length="81" mass="9055">IACFLLQLESLKEERETLSVQLAEMAASHSSDVEAKRLQAEALRKELMSVRSQLAQKQSAFASLSEEHEALAKEFEGYKVS</sequence>
<gene>
    <name evidence="1" type="ORF">CTOB1V02_LOCUS15328</name>
</gene>